<keyword evidence="9" id="KW-0050">Antiport</keyword>
<feature type="transmembrane region" description="Helical" evidence="9">
    <location>
        <begin position="338"/>
        <end position="359"/>
    </location>
</feature>
<evidence type="ECO:0000259" key="10">
    <source>
        <dbReference type="Pfam" id="PF01699"/>
    </source>
</evidence>
<keyword evidence="7 9" id="KW-0406">Ion transport</keyword>
<evidence type="ECO:0000256" key="3">
    <source>
        <dbReference type="ARBA" id="ARBA00022568"/>
    </source>
</evidence>
<dbReference type="InterPro" id="IPR004798">
    <property type="entry name" value="CAX-like"/>
</dbReference>
<dbReference type="Pfam" id="PF01699">
    <property type="entry name" value="Na_Ca_ex"/>
    <property type="match status" value="2"/>
</dbReference>
<dbReference type="GO" id="GO:0016020">
    <property type="term" value="C:membrane"/>
    <property type="evidence" value="ECO:0007669"/>
    <property type="project" value="InterPro"/>
</dbReference>
<evidence type="ECO:0000313" key="11">
    <source>
        <dbReference type="EMBL" id="NWJ44969.1"/>
    </source>
</evidence>
<evidence type="ECO:0000313" key="13">
    <source>
        <dbReference type="Proteomes" id="UP000521676"/>
    </source>
</evidence>
<evidence type="ECO:0000313" key="14">
    <source>
        <dbReference type="Proteomes" id="UP001431572"/>
    </source>
</evidence>
<dbReference type="PANTHER" id="PTHR31503">
    <property type="entry name" value="VACUOLAR CALCIUM ION TRANSPORTER"/>
    <property type="match status" value="1"/>
</dbReference>
<comment type="function">
    <text evidence="9">Ca(+)/H(+) antiporter that extrudes calcium in exchange for external protons.</text>
</comment>
<evidence type="ECO:0000256" key="1">
    <source>
        <dbReference type="ARBA" id="ARBA00004127"/>
    </source>
</evidence>
<reference evidence="11 13" key="1">
    <citation type="submission" date="2020-06" db="EMBL/GenBank/DDBJ databases">
        <title>Anoxygenic phototrophic Chloroflexota member uses a Type I reaction center.</title>
        <authorList>
            <person name="Tsuji J.M."/>
            <person name="Shaw N.A."/>
            <person name="Nagashima S."/>
            <person name="Venkiteswaran J."/>
            <person name="Schiff S.L."/>
            <person name="Hanada S."/>
            <person name="Tank M."/>
            <person name="Neufeld J.D."/>
        </authorList>
    </citation>
    <scope>NUCLEOTIDE SEQUENCE [LARGE SCALE GENOMIC DNA]</scope>
    <source>
        <strain evidence="11">L227-S17</strain>
    </source>
</reference>
<comment type="similarity">
    <text evidence="9">Belongs to the Ca(2+):cation antiporter (CaCA) (TC 2.A.19) family.</text>
</comment>
<feature type="transmembrane region" description="Helical" evidence="9">
    <location>
        <begin position="149"/>
        <end position="167"/>
    </location>
</feature>
<keyword evidence="14" id="KW-1185">Reference proteome</keyword>
<feature type="transmembrane region" description="Helical" evidence="9">
    <location>
        <begin position="109"/>
        <end position="128"/>
    </location>
</feature>
<evidence type="ECO:0000256" key="8">
    <source>
        <dbReference type="ARBA" id="ARBA00023136"/>
    </source>
</evidence>
<dbReference type="Proteomes" id="UP001431572">
    <property type="component" value="Chromosome 1"/>
</dbReference>
<evidence type="ECO:0000256" key="2">
    <source>
        <dbReference type="ARBA" id="ARBA00022448"/>
    </source>
</evidence>
<comment type="subcellular location">
    <subcellularLocation>
        <location evidence="1">Endomembrane system</location>
        <topology evidence="1">Multi-pass membrane protein</topology>
    </subcellularLocation>
</comment>
<evidence type="ECO:0000256" key="5">
    <source>
        <dbReference type="ARBA" id="ARBA00022837"/>
    </source>
</evidence>
<dbReference type="InterPro" id="IPR004713">
    <property type="entry name" value="CaH_exchang"/>
</dbReference>
<feature type="domain" description="Sodium/calcium exchanger membrane region" evidence="10">
    <location>
        <begin position="239"/>
        <end position="379"/>
    </location>
</feature>
<dbReference type="GO" id="GO:0015369">
    <property type="term" value="F:calcium:proton antiporter activity"/>
    <property type="evidence" value="ECO:0007669"/>
    <property type="project" value="UniProtKB-UniRule"/>
</dbReference>
<proteinExistence type="inferred from homology"/>
<dbReference type="AlphaFoldDB" id="A0A8T7LZI1"/>
<feature type="transmembrane region" description="Helical" evidence="9">
    <location>
        <begin position="366"/>
        <end position="385"/>
    </location>
</feature>
<accession>A0A8T7LZI1</accession>
<sequence>MAAGFVGRAFGELRRASLFDKILIVFYVFVPLAFVARFADLSPFATFFISALAIVPLAKLLGEATESIASKIGATLGGLLNATFGNAVELIISIIALSKGIPEVVKASITGSIIGNILFVLGLSMFLGGLGYKSQRFNRYIASSSASQMTLACIALIVPSVFVATSGQTANLPSLVENLSLLVSVILLVSYAAQLFFTLRTHSKETADEELPEGLQEYENELAKADEVIHGSAWGVRRSLITLVLATVIIGLVSETLVGSIEPLTKELGWTELFVGVILVAIIGNAAEHLTAVTVAMKNKMTLALSISIGSAAQIALFVAPVLVFVGFFMGGNSQLDLYFGEFELIAIVVSVVIMNLVTQDNESNWFEGVQLLAAYAILGIAFYLHPPVVFPTLK</sequence>
<feature type="transmembrane region" description="Helical" evidence="9">
    <location>
        <begin position="303"/>
        <end position="332"/>
    </location>
</feature>
<dbReference type="GO" id="GO:0012505">
    <property type="term" value="C:endomembrane system"/>
    <property type="evidence" value="ECO:0007669"/>
    <property type="project" value="UniProtKB-SubCell"/>
</dbReference>
<reference evidence="12" key="2">
    <citation type="journal article" date="2024" name="Nature">
        <title>Anoxygenic phototroph of the Chloroflexota uses a type I reaction centre.</title>
        <authorList>
            <person name="Tsuji J.M."/>
            <person name="Shaw N.A."/>
            <person name="Nagashima S."/>
            <person name="Venkiteswaran J.J."/>
            <person name="Schiff S.L."/>
            <person name="Watanabe T."/>
            <person name="Fukui M."/>
            <person name="Hanada S."/>
            <person name="Tank M."/>
            <person name="Neufeld J.D."/>
        </authorList>
    </citation>
    <scope>NUCLEOTIDE SEQUENCE</scope>
    <source>
        <strain evidence="12">L227-S17</strain>
    </source>
</reference>
<feature type="transmembrane region" description="Helical" evidence="9">
    <location>
        <begin position="44"/>
        <end position="62"/>
    </location>
</feature>
<evidence type="ECO:0000313" key="12">
    <source>
        <dbReference type="EMBL" id="WJW66850.1"/>
    </source>
</evidence>
<keyword evidence="8 9" id="KW-0472">Membrane</keyword>
<evidence type="ECO:0000256" key="6">
    <source>
        <dbReference type="ARBA" id="ARBA00022989"/>
    </source>
</evidence>
<dbReference type="EMBL" id="CP128399">
    <property type="protein sequence ID" value="WJW66850.1"/>
    <property type="molecule type" value="Genomic_DNA"/>
</dbReference>
<keyword evidence="3 9" id="KW-0109">Calcium transport</keyword>
<dbReference type="InterPro" id="IPR004837">
    <property type="entry name" value="NaCa_Exmemb"/>
</dbReference>
<evidence type="ECO:0000256" key="9">
    <source>
        <dbReference type="RuleBase" id="RU365028"/>
    </source>
</evidence>
<dbReference type="Proteomes" id="UP000521676">
    <property type="component" value="Unassembled WGS sequence"/>
</dbReference>
<dbReference type="NCBIfam" id="TIGR00378">
    <property type="entry name" value="cax"/>
    <property type="match status" value="1"/>
</dbReference>
<feature type="transmembrane region" description="Helical" evidence="9">
    <location>
        <begin position="74"/>
        <end position="97"/>
    </location>
</feature>
<evidence type="ECO:0000256" key="7">
    <source>
        <dbReference type="ARBA" id="ARBA00023065"/>
    </source>
</evidence>
<keyword evidence="6 9" id="KW-1133">Transmembrane helix</keyword>
<feature type="domain" description="Sodium/calcium exchanger membrane region" evidence="10">
    <location>
        <begin position="44"/>
        <end position="199"/>
    </location>
</feature>
<dbReference type="NCBIfam" id="TIGR00846">
    <property type="entry name" value="caca2"/>
    <property type="match status" value="1"/>
</dbReference>
<dbReference type="PANTHER" id="PTHR31503:SF22">
    <property type="entry name" value="VACUOLAR CALCIUM ION TRANSPORTER"/>
    <property type="match status" value="1"/>
</dbReference>
<feature type="transmembrane region" description="Helical" evidence="9">
    <location>
        <begin position="273"/>
        <end position="296"/>
    </location>
</feature>
<keyword evidence="5 9" id="KW-0106">Calcium</keyword>
<feature type="transmembrane region" description="Helical" evidence="9">
    <location>
        <begin position="18"/>
        <end position="38"/>
    </location>
</feature>
<keyword evidence="4 9" id="KW-0812">Transmembrane</keyword>
<evidence type="ECO:0000256" key="4">
    <source>
        <dbReference type="ARBA" id="ARBA00022692"/>
    </source>
</evidence>
<dbReference type="InterPro" id="IPR044880">
    <property type="entry name" value="NCX_ion-bd_dom_sf"/>
</dbReference>
<gene>
    <name evidence="11" type="primary">cax</name>
    <name evidence="11" type="ORF">HXX08_03735</name>
    <name evidence="12" type="ORF">OZ401_000095</name>
</gene>
<dbReference type="EMBL" id="JACATZ010000001">
    <property type="protein sequence ID" value="NWJ44969.1"/>
    <property type="molecule type" value="Genomic_DNA"/>
</dbReference>
<dbReference type="GO" id="GO:0006874">
    <property type="term" value="P:intracellular calcium ion homeostasis"/>
    <property type="evidence" value="ECO:0007669"/>
    <property type="project" value="TreeGrafter"/>
</dbReference>
<feature type="transmembrane region" description="Helical" evidence="9">
    <location>
        <begin position="179"/>
        <end position="199"/>
    </location>
</feature>
<keyword evidence="2 9" id="KW-0813">Transport</keyword>
<protein>
    <recommendedName>
        <fullName evidence="9">Ca(2+)/H(+) antiporter</fullName>
    </recommendedName>
</protein>
<dbReference type="Gene3D" id="1.20.1420.30">
    <property type="entry name" value="NCX, central ion-binding region"/>
    <property type="match status" value="2"/>
</dbReference>
<dbReference type="RefSeq" id="WP_341468743.1">
    <property type="nucleotide sequence ID" value="NZ_CP128399.1"/>
</dbReference>
<organism evidence="11 13">
    <name type="scientific">Candidatus Chlorohelix allophototropha</name>
    <dbReference type="NCBI Taxonomy" id="3003348"/>
    <lineage>
        <taxon>Bacteria</taxon>
        <taxon>Bacillati</taxon>
        <taxon>Chloroflexota</taxon>
        <taxon>Chloroflexia</taxon>
        <taxon>Candidatus Chloroheliales</taxon>
        <taxon>Candidatus Chloroheliaceae</taxon>
        <taxon>Candidatus Chlorohelix</taxon>
    </lineage>
</organism>
<feature type="transmembrane region" description="Helical" evidence="9">
    <location>
        <begin position="240"/>
        <end position="261"/>
    </location>
</feature>
<name>A0A8T7LZI1_9CHLR</name>